<evidence type="ECO:0000313" key="3">
    <source>
        <dbReference type="Proteomes" id="UP001108027"/>
    </source>
</evidence>
<evidence type="ECO:0008006" key="4">
    <source>
        <dbReference type="Google" id="ProtNLM"/>
    </source>
</evidence>
<organism evidence="2 3">
    <name type="scientific">Alloalcanivorax marinus</name>
    <dbReference type="NCBI Taxonomy" id="1177169"/>
    <lineage>
        <taxon>Bacteria</taxon>
        <taxon>Pseudomonadati</taxon>
        <taxon>Pseudomonadota</taxon>
        <taxon>Gammaproteobacteria</taxon>
        <taxon>Oceanospirillales</taxon>
        <taxon>Alcanivoracaceae</taxon>
        <taxon>Alloalcanivorax</taxon>
    </lineage>
</organism>
<keyword evidence="1" id="KW-0472">Membrane</keyword>
<gene>
    <name evidence="2" type="ORF">LL252_15350</name>
</gene>
<proteinExistence type="predicted"/>
<dbReference type="AlphaFoldDB" id="A0A9Q3UQY9"/>
<evidence type="ECO:0000256" key="1">
    <source>
        <dbReference type="SAM" id="Phobius"/>
    </source>
</evidence>
<dbReference type="Proteomes" id="UP001108027">
    <property type="component" value="Unassembled WGS sequence"/>
</dbReference>
<reference evidence="2" key="1">
    <citation type="submission" date="2021-10" db="EMBL/GenBank/DDBJ databases">
        <title>The diversity and Nitrogen Metabolism of Culturable Nitrate-Utilizing Bacteria Within the Oxygen Minimum Zone of the Changjiang (Yangtze River)Estuary.</title>
        <authorList>
            <person name="Zhang D."/>
            <person name="Zheng J."/>
            <person name="Liu S."/>
            <person name="He W."/>
        </authorList>
    </citation>
    <scope>NUCLEOTIDE SEQUENCE</scope>
    <source>
        <strain evidence="2">FXH-223</strain>
    </source>
</reference>
<feature type="transmembrane region" description="Helical" evidence="1">
    <location>
        <begin position="29"/>
        <end position="48"/>
    </location>
</feature>
<protein>
    <recommendedName>
        <fullName evidence="4">DUF3426 domain-containing protein</fullName>
    </recommendedName>
</protein>
<keyword evidence="1" id="KW-0812">Transmembrane</keyword>
<name>A0A9Q3UQY9_9GAMM</name>
<keyword evidence="3" id="KW-1185">Reference proteome</keyword>
<keyword evidence="1" id="KW-1133">Transmembrane helix</keyword>
<comment type="caution">
    <text evidence="2">The sequence shown here is derived from an EMBL/GenBank/DDBJ whole genome shotgun (WGS) entry which is preliminary data.</text>
</comment>
<sequence length="158" mass="17469">MRFLLILTVSVAVVVLLWGSWQAGRRPFYLALAGVVVAGTLFALATLFTEQERRVPAAPESVIANVQSVHGTETTYRLTGDIANRGEYPVARVQLAAEALKCPPARACEVLHEARETVSMHIPPGGRYPLNLSIPRPTPDVQADRWRLRVLRVEVYGR</sequence>
<dbReference type="RefSeq" id="WP_228234638.1">
    <property type="nucleotide sequence ID" value="NZ_JAJGNA010000025.1"/>
</dbReference>
<dbReference type="EMBL" id="JAJGNA010000025">
    <property type="protein sequence ID" value="MCC4309949.1"/>
    <property type="molecule type" value="Genomic_DNA"/>
</dbReference>
<evidence type="ECO:0000313" key="2">
    <source>
        <dbReference type="EMBL" id="MCC4309949.1"/>
    </source>
</evidence>
<accession>A0A9Q3UQY9</accession>